<evidence type="ECO:0000313" key="2">
    <source>
        <dbReference type="EMBL" id="KMQ89633.1"/>
    </source>
</evidence>
<dbReference type="Pfam" id="PF17921">
    <property type="entry name" value="Integrase_H2C2"/>
    <property type="match status" value="1"/>
</dbReference>
<dbReference type="InterPro" id="IPR001584">
    <property type="entry name" value="Integrase_cat-core"/>
</dbReference>
<gene>
    <name evidence="2" type="ORF">RF55_10717</name>
</gene>
<dbReference type="PANTHER" id="PTHR38681:SF1">
    <property type="entry name" value="RETROVIRUS-RELATED POL POLYPROTEIN FROM TRANSPOSON 412-LIKE PROTEIN"/>
    <property type="match status" value="1"/>
</dbReference>
<dbReference type="InterPro" id="IPR012337">
    <property type="entry name" value="RNaseH-like_sf"/>
</dbReference>
<sequence length="449" mass="51507">MHRTLRLVRHWINKSTKPDKVSPRQARQRDLIGQFTTDFRHISDEKNTVADALSRINAVEMPIITSMEELTEVQQEDDELKTLELKGNTSLKLRKFILSGTDLPLYCDCSTDLIRPFVLKPLRRKIFEAVHNLAHPSGRTSSRQISQKFVWPLMDKEIRWSRACLPCQAAKVHRHNKNLPEKLPTPDHRFEHIHIDLIGPLSVCQNYRYCLTIIDRFSRWPEAISLANVTADTVATTFYANWIARFGAPRTVTTNQGPQFEAALFKALANIVGCNRTRTAAYHPASNGLVERWHRTLKSALPCHGGQRWVDYLSTVLLGLRTSYKEDIKASAAELLYGSTLRVPGEFFDTEDSLTDPEIFIEKLRIHMRQLRAQPTAHHIKPRPFIHKDLQTCSHVFVREEAVRKPLDAPYNGSFKIVECISDRLFIIDINGRVANISIERLKPAYSMS</sequence>
<dbReference type="Proteomes" id="UP000036403">
    <property type="component" value="Unassembled WGS sequence"/>
</dbReference>
<name>A0A0J7KGT9_LASNI</name>
<dbReference type="STRING" id="67767.A0A0J7KGT9"/>
<accession>A0A0J7KGT9</accession>
<dbReference type="PANTHER" id="PTHR38681">
    <property type="entry name" value="RETROVIRUS-RELATED POL POLYPROTEIN FROM TRANSPOSON 412-LIKE PROTEIN-RELATED"/>
    <property type="match status" value="1"/>
</dbReference>
<dbReference type="FunFam" id="3.30.420.10:FF:000032">
    <property type="entry name" value="Retrovirus-related Pol polyprotein from transposon 297-like Protein"/>
    <property type="match status" value="1"/>
</dbReference>
<evidence type="ECO:0000259" key="1">
    <source>
        <dbReference type="PROSITE" id="PS50994"/>
    </source>
</evidence>
<feature type="domain" description="Integrase catalytic" evidence="1">
    <location>
        <begin position="182"/>
        <end position="352"/>
    </location>
</feature>
<dbReference type="PROSITE" id="PS50994">
    <property type="entry name" value="INTEGRASE"/>
    <property type="match status" value="1"/>
</dbReference>
<dbReference type="OrthoDB" id="7695055at2759"/>
<comment type="caution">
    <text evidence="2">The sequence shown here is derived from an EMBL/GenBank/DDBJ whole genome shotgun (WGS) entry which is preliminary data.</text>
</comment>
<dbReference type="InterPro" id="IPR036397">
    <property type="entry name" value="RNaseH_sf"/>
</dbReference>
<dbReference type="InterPro" id="IPR041588">
    <property type="entry name" value="Integrase_H2C2"/>
</dbReference>
<protein>
    <submittedName>
        <fullName evidence="2">Retrovirus-like pol polyprotein</fullName>
    </submittedName>
</protein>
<dbReference type="Gene3D" id="1.10.340.70">
    <property type="match status" value="1"/>
</dbReference>
<proteinExistence type="predicted"/>
<dbReference type="Pfam" id="PF00665">
    <property type="entry name" value="rve"/>
    <property type="match status" value="1"/>
</dbReference>
<dbReference type="SUPFAM" id="SSF53098">
    <property type="entry name" value="Ribonuclease H-like"/>
    <property type="match status" value="1"/>
</dbReference>
<evidence type="ECO:0000313" key="3">
    <source>
        <dbReference type="Proteomes" id="UP000036403"/>
    </source>
</evidence>
<dbReference type="Gene3D" id="3.30.420.10">
    <property type="entry name" value="Ribonuclease H-like superfamily/Ribonuclease H"/>
    <property type="match status" value="1"/>
</dbReference>
<dbReference type="AlphaFoldDB" id="A0A0J7KGT9"/>
<dbReference type="GO" id="GO:0003676">
    <property type="term" value="F:nucleic acid binding"/>
    <property type="evidence" value="ECO:0007669"/>
    <property type="project" value="InterPro"/>
</dbReference>
<organism evidence="2 3">
    <name type="scientific">Lasius niger</name>
    <name type="common">Black garden ant</name>
    <dbReference type="NCBI Taxonomy" id="67767"/>
    <lineage>
        <taxon>Eukaryota</taxon>
        <taxon>Metazoa</taxon>
        <taxon>Ecdysozoa</taxon>
        <taxon>Arthropoda</taxon>
        <taxon>Hexapoda</taxon>
        <taxon>Insecta</taxon>
        <taxon>Pterygota</taxon>
        <taxon>Neoptera</taxon>
        <taxon>Endopterygota</taxon>
        <taxon>Hymenoptera</taxon>
        <taxon>Apocrita</taxon>
        <taxon>Aculeata</taxon>
        <taxon>Formicoidea</taxon>
        <taxon>Formicidae</taxon>
        <taxon>Formicinae</taxon>
        <taxon>Lasius</taxon>
        <taxon>Lasius</taxon>
    </lineage>
</organism>
<reference evidence="2 3" key="1">
    <citation type="submission" date="2015-04" db="EMBL/GenBank/DDBJ databases">
        <title>Lasius niger genome sequencing.</title>
        <authorList>
            <person name="Konorov E.A."/>
            <person name="Nikitin M.A."/>
            <person name="Kirill M.V."/>
            <person name="Chang P."/>
        </authorList>
    </citation>
    <scope>NUCLEOTIDE SEQUENCE [LARGE SCALE GENOMIC DNA]</scope>
    <source>
        <tissue evidence="2">Whole</tissue>
    </source>
</reference>
<dbReference type="PaxDb" id="67767-A0A0J7KGT9"/>
<dbReference type="EMBL" id="LBMM01007548">
    <property type="protein sequence ID" value="KMQ89633.1"/>
    <property type="molecule type" value="Genomic_DNA"/>
</dbReference>
<dbReference type="GO" id="GO:0015074">
    <property type="term" value="P:DNA integration"/>
    <property type="evidence" value="ECO:0007669"/>
    <property type="project" value="InterPro"/>
</dbReference>
<keyword evidence="3" id="KW-1185">Reference proteome</keyword>